<evidence type="ECO:0000313" key="1">
    <source>
        <dbReference type="EMBL" id="SVA91877.1"/>
    </source>
</evidence>
<accession>A0A381ZSU9</accession>
<proteinExistence type="predicted"/>
<sequence length="31" mass="3358">MTDPGVANRTYIEPITADVVESIIAKEQPQA</sequence>
<dbReference type="Gene3D" id="3.40.50.20">
    <property type="match status" value="1"/>
</dbReference>
<dbReference type="AlphaFoldDB" id="A0A381ZSU9"/>
<dbReference type="EMBL" id="UINC01022384">
    <property type="protein sequence ID" value="SVA91877.1"/>
    <property type="molecule type" value="Genomic_DNA"/>
</dbReference>
<feature type="non-terminal residue" evidence="1">
    <location>
        <position position="31"/>
    </location>
</feature>
<reference evidence="1" key="1">
    <citation type="submission" date="2018-05" db="EMBL/GenBank/DDBJ databases">
        <authorList>
            <person name="Lanie J.A."/>
            <person name="Ng W.-L."/>
            <person name="Kazmierczak K.M."/>
            <person name="Andrzejewski T.M."/>
            <person name="Davidsen T.M."/>
            <person name="Wayne K.J."/>
            <person name="Tettelin H."/>
            <person name="Glass J.I."/>
            <person name="Rusch D."/>
            <person name="Podicherti R."/>
            <person name="Tsui H.-C.T."/>
            <person name="Winkler M.E."/>
        </authorList>
    </citation>
    <scope>NUCLEOTIDE SEQUENCE</scope>
</reference>
<dbReference type="InterPro" id="IPR016185">
    <property type="entry name" value="PreATP-grasp_dom_sf"/>
</dbReference>
<organism evidence="1">
    <name type="scientific">marine metagenome</name>
    <dbReference type="NCBI Taxonomy" id="408172"/>
    <lineage>
        <taxon>unclassified sequences</taxon>
        <taxon>metagenomes</taxon>
        <taxon>ecological metagenomes</taxon>
    </lineage>
</organism>
<gene>
    <name evidence="1" type="ORF">METZ01_LOCUS144731</name>
</gene>
<dbReference type="SUPFAM" id="SSF52440">
    <property type="entry name" value="PreATP-grasp domain"/>
    <property type="match status" value="1"/>
</dbReference>
<name>A0A381ZSU9_9ZZZZ</name>
<protein>
    <submittedName>
        <fullName evidence="1">Uncharacterized protein</fullName>
    </submittedName>
</protein>